<gene>
    <name evidence="1" type="ORF">IF1G_09023</name>
</gene>
<dbReference type="EMBL" id="SPUK01000015">
    <property type="protein sequence ID" value="TQV92505.1"/>
    <property type="molecule type" value="Genomic_DNA"/>
</dbReference>
<protein>
    <submittedName>
        <fullName evidence="1">Uncharacterized protein</fullName>
    </submittedName>
</protein>
<proteinExistence type="predicted"/>
<comment type="caution">
    <text evidence="1">The sequence shown here is derived from an EMBL/GenBank/DDBJ whole genome shotgun (WGS) entry which is preliminary data.</text>
</comment>
<evidence type="ECO:0000313" key="1">
    <source>
        <dbReference type="EMBL" id="TQV92505.1"/>
    </source>
</evidence>
<name>A0A545UST9_9HYPO</name>
<accession>A0A545UST9</accession>
<dbReference type="AlphaFoldDB" id="A0A545UST9"/>
<evidence type="ECO:0000313" key="2">
    <source>
        <dbReference type="Proteomes" id="UP000315783"/>
    </source>
</evidence>
<dbReference type="Proteomes" id="UP000315783">
    <property type="component" value="Unassembled WGS sequence"/>
</dbReference>
<reference evidence="1 2" key="1">
    <citation type="journal article" date="2019" name="Appl. Microbiol. Biotechnol.">
        <title>Genome sequence of Isaria javanica and comparative genome analysis insights into family S53 peptidase evolution in fungal entomopathogens.</title>
        <authorList>
            <person name="Lin R."/>
            <person name="Zhang X."/>
            <person name="Xin B."/>
            <person name="Zou M."/>
            <person name="Gao Y."/>
            <person name="Qin F."/>
            <person name="Hu Q."/>
            <person name="Xie B."/>
            <person name="Cheng X."/>
        </authorList>
    </citation>
    <scope>NUCLEOTIDE SEQUENCE [LARGE SCALE GENOMIC DNA]</scope>
    <source>
        <strain evidence="1 2">IJ1G</strain>
    </source>
</reference>
<organism evidence="1 2">
    <name type="scientific">Cordyceps javanica</name>
    <dbReference type="NCBI Taxonomy" id="43265"/>
    <lineage>
        <taxon>Eukaryota</taxon>
        <taxon>Fungi</taxon>
        <taxon>Dikarya</taxon>
        <taxon>Ascomycota</taxon>
        <taxon>Pezizomycotina</taxon>
        <taxon>Sordariomycetes</taxon>
        <taxon>Hypocreomycetidae</taxon>
        <taxon>Hypocreales</taxon>
        <taxon>Cordycipitaceae</taxon>
        <taxon>Cordyceps</taxon>
    </lineage>
</organism>
<keyword evidence="2" id="KW-1185">Reference proteome</keyword>
<sequence length="114" mass="13399">MFFFLQPQRLPSCTHGFRHSLSQPTPLLFPPSQSYHNRLRTLFVLVPLYFDSFALSQGRRQTLGQFSNLPYFIPSWLRNSTSCRKYHHRLLFITLFNCHTPLESSLYVSQKSSS</sequence>